<protein>
    <submittedName>
        <fullName evidence="1">DUF5686 family protein</fullName>
    </submittedName>
</protein>
<keyword evidence="2" id="KW-1185">Reference proteome</keyword>
<gene>
    <name evidence="1" type="ORF">N7U66_20260</name>
</gene>
<name>A0A9E8MW09_9FLAO</name>
<evidence type="ECO:0000313" key="2">
    <source>
        <dbReference type="Proteomes" id="UP001164705"/>
    </source>
</evidence>
<dbReference type="Pfam" id="PF18939">
    <property type="entry name" value="DUF5686"/>
    <property type="match status" value="1"/>
</dbReference>
<evidence type="ECO:0000313" key="1">
    <source>
        <dbReference type="EMBL" id="WAC02086.1"/>
    </source>
</evidence>
<dbReference type="Proteomes" id="UP001164705">
    <property type="component" value="Chromosome"/>
</dbReference>
<dbReference type="RefSeq" id="WP_267676683.1">
    <property type="nucleotide sequence ID" value="NZ_CP113088.1"/>
</dbReference>
<dbReference type="KEGG" id="lnu:N7U66_20260"/>
<reference evidence="1" key="1">
    <citation type="submission" date="2022-11" db="EMBL/GenBank/DDBJ databases">
        <title>Lacinutrix neustonica HL-RS19T sp. nov., isolated from the surface microlayer sample of brackish Lake Shihwa.</title>
        <authorList>
            <person name="Choi J.Y."/>
            <person name="Hwang C.Y."/>
        </authorList>
    </citation>
    <scope>NUCLEOTIDE SEQUENCE</scope>
    <source>
        <strain evidence="1">HL-RS19</strain>
    </source>
</reference>
<proteinExistence type="predicted"/>
<accession>A0A9E8MW09</accession>
<sequence>MPREKILGQEVGDLGGGLDSTRSGIIYLSETISKLEHQAPNRLKEKIIASKVSGNDNGFSFNNARDVNYNFYENTIDIEGKAVSPIASNAFNYYRYKLDGVFYDDKGNLINKIELTPKRKNDAAFSGYIYIVEDQWNLYAVDVNITGLQVQVPPIDLFTIKQTFSYSETDRLWAKISQTLDFSLAIFGIKANGRFTGVYSDYDFNPKLEAQKVTREILSFQEDSNKKDSIYWETKRPVPLTKEEVIDYVKKDSIQLVKNSQPYLDSVDRANNSFKLGHILGGYSYQNSTKKTRFNITSPISQPSFNTVQGFNGTVELNYRKRYDENYGRRFSANTNLNYGEADDRLRVDGSLRYQFNNKTRPVLSLYGGIKTEQFNPALSDLPLINSFYSLLAEKNFLKIYDKSYAKINYSQELFNGFQLSSELSYERRKALFNNTDQAWSPKADRQYSSNNPLNPVANNTAPFITHNILKLKVGTRINFDQDYLSYPNGKFNIPSSKYPTLYLGYEKGFGATTSDYNFDVFKARLYQSLSLGAKGHFKYLTKAGLFINADEIAFMDFHHFNGNQTNITTDGNYLGRFKNLSYYGLSTNNQYTEVHLEHSFDGYILNKIPLLNKLNFNLVVGANLAATHTNKPYNEFSVGIDNIGWGKLRFLRVDYVRSYQSGFLNDAFMFGFSF</sequence>
<dbReference type="InterPro" id="IPR043741">
    <property type="entry name" value="DUF5686"/>
</dbReference>
<dbReference type="EMBL" id="CP113088">
    <property type="protein sequence ID" value="WAC02086.1"/>
    <property type="molecule type" value="Genomic_DNA"/>
</dbReference>
<organism evidence="1 2">
    <name type="scientific">Lacinutrix neustonica</name>
    <dbReference type="NCBI Taxonomy" id="2980107"/>
    <lineage>
        <taxon>Bacteria</taxon>
        <taxon>Pseudomonadati</taxon>
        <taxon>Bacteroidota</taxon>
        <taxon>Flavobacteriia</taxon>
        <taxon>Flavobacteriales</taxon>
        <taxon>Flavobacteriaceae</taxon>
        <taxon>Lacinutrix</taxon>
    </lineage>
</organism>
<dbReference type="AlphaFoldDB" id="A0A9E8MW09"/>